<name>F4RFV3_MELLP</name>
<proteinExistence type="predicted"/>
<dbReference type="KEGG" id="mlr:MELLADRAFT_61671"/>
<reference evidence="3" key="1">
    <citation type="journal article" date="2011" name="Proc. Natl. Acad. Sci. U.S.A.">
        <title>Obligate biotrophy features unraveled by the genomic analysis of rust fungi.</title>
        <authorList>
            <person name="Duplessis S."/>
            <person name="Cuomo C.A."/>
            <person name="Lin Y.-C."/>
            <person name="Aerts A."/>
            <person name="Tisserant E."/>
            <person name="Veneault-Fourrey C."/>
            <person name="Joly D.L."/>
            <person name="Hacquard S."/>
            <person name="Amselem J."/>
            <person name="Cantarel B.L."/>
            <person name="Chiu R."/>
            <person name="Coutinho P.M."/>
            <person name="Feau N."/>
            <person name="Field M."/>
            <person name="Frey P."/>
            <person name="Gelhaye E."/>
            <person name="Goldberg J."/>
            <person name="Grabherr M.G."/>
            <person name="Kodira C.D."/>
            <person name="Kohler A."/>
            <person name="Kuees U."/>
            <person name="Lindquist E.A."/>
            <person name="Lucas S.M."/>
            <person name="Mago R."/>
            <person name="Mauceli E."/>
            <person name="Morin E."/>
            <person name="Murat C."/>
            <person name="Pangilinan J.L."/>
            <person name="Park R."/>
            <person name="Pearson M."/>
            <person name="Quesneville H."/>
            <person name="Rouhier N."/>
            <person name="Sakthikumar S."/>
            <person name="Salamov A.A."/>
            <person name="Schmutz J."/>
            <person name="Selles B."/>
            <person name="Shapiro H."/>
            <person name="Tanguay P."/>
            <person name="Tuskan G.A."/>
            <person name="Henrissat B."/>
            <person name="Van de Peer Y."/>
            <person name="Rouze P."/>
            <person name="Ellis J.G."/>
            <person name="Dodds P.N."/>
            <person name="Schein J.E."/>
            <person name="Zhong S."/>
            <person name="Hamelin R.C."/>
            <person name="Grigoriev I.V."/>
            <person name="Szabo L.J."/>
            <person name="Martin F."/>
        </authorList>
    </citation>
    <scope>NUCLEOTIDE SEQUENCE [LARGE SCALE GENOMIC DNA]</scope>
    <source>
        <strain evidence="3">98AG31 / pathotype 3-4-7</strain>
    </source>
</reference>
<feature type="compositionally biased region" description="Basic and acidic residues" evidence="1">
    <location>
        <begin position="384"/>
        <end position="395"/>
    </location>
</feature>
<dbReference type="GeneID" id="18929767"/>
<gene>
    <name evidence="2" type="ORF">MELLADRAFT_61671</name>
</gene>
<feature type="compositionally biased region" description="Basic and acidic residues" evidence="1">
    <location>
        <begin position="84"/>
        <end position="139"/>
    </location>
</feature>
<dbReference type="AlphaFoldDB" id="F4RFV3"/>
<protein>
    <submittedName>
        <fullName evidence="2">Uncharacterized protein</fullName>
    </submittedName>
</protein>
<accession>F4RFV3</accession>
<feature type="compositionally biased region" description="Basic and acidic residues" evidence="1">
    <location>
        <begin position="209"/>
        <end position="226"/>
    </location>
</feature>
<evidence type="ECO:0000313" key="2">
    <source>
        <dbReference type="EMBL" id="EGG08727.1"/>
    </source>
</evidence>
<keyword evidence="3" id="KW-1185">Reference proteome</keyword>
<feature type="region of interest" description="Disordered" evidence="1">
    <location>
        <begin position="1"/>
        <end position="226"/>
    </location>
</feature>
<dbReference type="EMBL" id="GL883100">
    <property type="protein sequence ID" value="EGG08727.1"/>
    <property type="molecule type" value="Genomic_DNA"/>
</dbReference>
<dbReference type="RefSeq" id="XP_007408313.1">
    <property type="nucleotide sequence ID" value="XM_007408251.1"/>
</dbReference>
<organism evidence="3">
    <name type="scientific">Melampsora larici-populina (strain 98AG31 / pathotype 3-4-7)</name>
    <name type="common">Poplar leaf rust fungus</name>
    <dbReference type="NCBI Taxonomy" id="747676"/>
    <lineage>
        <taxon>Eukaryota</taxon>
        <taxon>Fungi</taxon>
        <taxon>Dikarya</taxon>
        <taxon>Basidiomycota</taxon>
        <taxon>Pucciniomycotina</taxon>
        <taxon>Pucciniomycetes</taxon>
        <taxon>Pucciniales</taxon>
        <taxon>Melampsoraceae</taxon>
        <taxon>Melampsora</taxon>
    </lineage>
</organism>
<evidence type="ECO:0000256" key="1">
    <source>
        <dbReference type="SAM" id="MobiDB-lite"/>
    </source>
</evidence>
<feature type="compositionally biased region" description="Polar residues" evidence="1">
    <location>
        <begin position="12"/>
        <end position="33"/>
    </location>
</feature>
<feature type="compositionally biased region" description="Polar residues" evidence="1">
    <location>
        <begin position="176"/>
        <end position="188"/>
    </location>
</feature>
<dbReference type="InParanoid" id="F4RFV3"/>
<feature type="compositionally biased region" description="Basic and acidic residues" evidence="1">
    <location>
        <begin position="1"/>
        <end position="11"/>
    </location>
</feature>
<dbReference type="Proteomes" id="UP000001072">
    <property type="component" value="Unassembled WGS sequence"/>
</dbReference>
<dbReference type="VEuPathDB" id="FungiDB:MELLADRAFT_61671"/>
<feature type="region of interest" description="Disordered" evidence="1">
    <location>
        <begin position="375"/>
        <end position="395"/>
    </location>
</feature>
<feature type="compositionally biased region" description="Polar residues" evidence="1">
    <location>
        <begin position="141"/>
        <end position="151"/>
    </location>
</feature>
<evidence type="ECO:0000313" key="3">
    <source>
        <dbReference type="Proteomes" id="UP000001072"/>
    </source>
</evidence>
<dbReference type="HOGENOM" id="CLU_698456_0_0_1"/>
<sequence>MPPRKSDRVRTIESQSGRPNYSDTTRRASSVSSVPGRRNAGGPTGRAVTTDGPPRATATTDLPPRAQFQELEISPRLQPQQYPSDRDLSRIVEDVARRPDDDPREGGSPERELRLGSVCQREEDVSENEQRVYRTEPEPSRINQPQQTLSIPRSDRDSRAGSIDFISRPNEERQPQTDQGTLQETTASGGRRPEHALHASIQQGVLSSGERDQQVQRERTSEEPERPIFSQVKSIFTSTPSPFLSSKRILCDQRPVIDHHVTSIPMRQVEDIRVVQPTTGCNHIGYQTENYDCNNIEPFESSSLTREQSEPVKNTLKNEPTPEMMSERWAIDNNKVTSNTDIRKYQLHKTTHKSETNAVKQNEHEKIYCEKFQQENAENAIVRESSRRKDEHAKR</sequence>